<keyword evidence="3" id="KW-1185">Reference proteome</keyword>
<reference evidence="2" key="1">
    <citation type="submission" date="2022-02" db="EMBL/GenBank/DDBJ databases">
        <authorList>
            <person name="King R."/>
        </authorList>
    </citation>
    <scope>NUCLEOTIDE SEQUENCE</scope>
</reference>
<evidence type="ECO:0000313" key="2">
    <source>
        <dbReference type="EMBL" id="CAH1634907.1"/>
    </source>
</evidence>
<organism evidence="2 3">
    <name type="scientific">Spodoptera littoralis</name>
    <name type="common">Egyptian cotton leafworm</name>
    <dbReference type="NCBI Taxonomy" id="7109"/>
    <lineage>
        <taxon>Eukaryota</taxon>
        <taxon>Metazoa</taxon>
        <taxon>Ecdysozoa</taxon>
        <taxon>Arthropoda</taxon>
        <taxon>Hexapoda</taxon>
        <taxon>Insecta</taxon>
        <taxon>Pterygota</taxon>
        <taxon>Neoptera</taxon>
        <taxon>Endopterygota</taxon>
        <taxon>Lepidoptera</taxon>
        <taxon>Glossata</taxon>
        <taxon>Ditrysia</taxon>
        <taxon>Noctuoidea</taxon>
        <taxon>Noctuidae</taxon>
        <taxon>Amphipyrinae</taxon>
        <taxon>Spodoptera</taxon>
    </lineage>
</organism>
<evidence type="ECO:0000256" key="1">
    <source>
        <dbReference type="SAM" id="MobiDB-lite"/>
    </source>
</evidence>
<accession>A0A9P0MXI3</accession>
<proteinExistence type="predicted"/>
<name>A0A9P0MXI3_SPOLI</name>
<dbReference type="EMBL" id="LR824532">
    <property type="protein sequence ID" value="CAH1634907.1"/>
    <property type="molecule type" value="Genomic_DNA"/>
</dbReference>
<dbReference type="Proteomes" id="UP001153321">
    <property type="component" value="Chromosome 1"/>
</dbReference>
<gene>
    <name evidence="2" type="ORF">SPLIT_LOCUS269</name>
</gene>
<feature type="region of interest" description="Disordered" evidence="1">
    <location>
        <begin position="1"/>
        <end position="50"/>
    </location>
</feature>
<evidence type="ECO:0000313" key="3">
    <source>
        <dbReference type="Proteomes" id="UP001153321"/>
    </source>
</evidence>
<protein>
    <submittedName>
        <fullName evidence="2">Uncharacterized protein</fullName>
    </submittedName>
</protein>
<sequence length="50" mass="5592">MLRHEWAGSTRVIPRPHRRPTKHNASVASRRVSEVTGGPITLPFPNLPNP</sequence>
<dbReference type="AlphaFoldDB" id="A0A9P0MXI3"/>